<organism evidence="2 3">
    <name type="scientific">Tectimicrobiota bacterium</name>
    <dbReference type="NCBI Taxonomy" id="2528274"/>
    <lineage>
        <taxon>Bacteria</taxon>
        <taxon>Pseudomonadati</taxon>
        <taxon>Nitrospinota/Tectimicrobiota group</taxon>
        <taxon>Candidatus Tectimicrobiota</taxon>
    </lineage>
</organism>
<dbReference type="PANTHER" id="PTHR43433">
    <property type="entry name" value="HYDROLASE, ALPHA/BETA FOLD FAMILY PROTEIN"/>
    <property type="match status" value="1"/>
</dbReference>
<keyword evidence="2" id="KW-0378">Hydrolase</keyword>
<feature type="non-terminal residue" evidence="2">
    <location>
        <position position="1"/>
    </location>
</feature>
<protein>
    <submittedName>
        <fullName evidence="2">Alpha/beta hydrolase</fullName>
    </submittedName>
</protein>
<dbReference type="PANTHER" id="PTHR43433:SF5">
    <property type="entry name" value="AB HYDROLASE-1 DOMAIN-CONTAINING PROTEIN"/>
    <property type="match status" value="1"/>
</dbReference>
<accession>A0A938B403</accession>
<dbReference type="InterPro" id="IPR000073">
    <property type="entry name" value="AB_hydrolase_1"/>
</dbReference>
<dbReference type="Gene3D" id="3.40.50.1820">
    <property type="entry name" value="alpha/beta hydrolase"/>
    <property type="match status" value="1"/>
</dbReference>
<dbReference type="Proteomes" id="UP000712673">
    <property type="component" value="Unassembled WGS sequence"/>
</dbReference>
<comment type="caution">
    <text evidence="2">The sequence shown here is derived from an EMBL/GenBank/DDBJ whole genome shotgun (WGS) entry which is preliminary data.</text>
</comment>
<dbReference type="InterPro" id="IPR050471">
    <property type="entry name" value="AB_hydrolase"/>
</dbReference>
<dbReference type="GO" id="GO:0016787">
    <property type="term" value="F:hydrolase activity"/>
    <property type="evidence" value="ECO:0007669"/>
    <property type="project" value="UniProtKB-KW"/>
</dbReference>
<evidence type="ECO:0000259" key="1">
    <source>
        <dbReference type="Pfam" id="PF00561"/>
    </source>
</evidence>
<dbReference type="AlphaFoldDB" id="A0A938B403"/>
<evidence type="ECO:0000313" key="3">
    <source>
        <dbReference type="Proteomes" id="UP000712673"/>
    </source>
</evidence>
<dbReference type="Pfam" id="PF00561">
    <property type="entry name" value="Abhydrolase_1"/>
    <property type="match status" value="1"/>
</dbReference>
<sequence>QPMPSITHNGATIYYEVYGRGFPILTFAPAGLMSVIDVWNRPSAPINPLKEFASDFQVIALDQRNAGGQSHAPITAQDGWPTYAQDHIAVLDHLGIEQCHLYGQCIGGPFILSLLKAQPARIACAVLAQPIGRVGPMQPGRSANFDAWTKTLQNHPEATEAVLNAFHHNLYAPGFAYCVDREFVKSCQTPCLVLAGNDAAHPFAIAEELAQLLPHAEFIPEWKEGAPLAAATARVKQFLAKHTPVRA</sequence>
<evidence type="ECO:0000313" key="2">
    <source>
        <dbReference type="EMBL" id="MBM3225599.1"/>
    </source>
</evidence>
<dbReference type="InterPro" id="IPR029058">
    <property type="entry name" value="AB_hydrolase_fold"/>
</dbReference>
<dbReference type="EMBL" id="VGLS01000626">
    <property type="protein sequence ID" value="MBM3225599.1"/>
    <property type="molecule type" value="Genomic_DNA"/>
</dbReference>
<feature type="domain" description="AB hydrolase-1" evidence="1">
    <location>
        <begin position="48"/>
        <end position="173"/>
    </location>
</feature>
<reference evidence="2" key="1">
    <citation type="submission" date="2019-03" db="EMBL/GenBank/DDBJ databases">
        <title>Lake Tanganyika Metagenome-Assembled Genomes (MAGs).</title>
        <authorList>
            <person name="Tran P."/>
        </authorList>
    </citation>
    <scope>NUCLEOTIDE SEQUENCE</scope>
    <source>
        <strain evidence="2">K_DeepCast_65m_m2_066</strain>
    </source>
</reference>
<dbReference type="SUPFAM" id="SSF53474">
    <property type="entry name" value="alpha/beta-Hydrolases"/>
    <property type="match status" value="1"/>
</dbReference>
<gene>
    <name evidence="2" type="ORF">FJZ47_17620</name>
</gene>
<name>A0A938B403_UNCTE</name>
<proteinExistence type="predicted"/>